<dbReference type="PROSITE" id="PS51257">
    <property type="entry name" value="PROKAR_LIPOPROTEIN"/>
    <property type="match status" value="1"/>
</dbReference>
<organism evidence="6 7">
    <name type="scientific">Roseomonas acroporae</name>
    <dbReference type="NCBI Taxonomy" id="2937791"/>
    <lineage>
        <taxon>Bacteria</taxon>
        <taxon>Pseudomonadati</taxon>
        <taxon>Pseudomonadota</taxon>
        <taxon>Alphaproteobacteria</taxon>
        <taxon>Acetobacterales</taxon>
        <taxon>Roseomonadaceae</taxon>
        <taxon>Roseomonas</taxon>
    </lineage>
</organism>
<dbReference type="SMART" id="SM00563">
    <property type="entry name" value="PlsC"/>
    <property type="match status" value="1"/>
</dbReference>
<dbReference type="RefSeq" id="WP_248669218.1">
    <property type="nucleotide sequence ID" value="NZ_JALPRX010000108.1"/>
</dbReference>
<comment type="pathway">
    <text evidence="1">Lipid metabolism.</text>
</comment>
<name>A0A9X2BVX9_9PROT</name>
<keyword evidence="4" id="KW-0472">Membrane</keyword>
<dbReference type="SUPFAM" id="SSF69593">
    <property type="entry name" value="Glycerol-3-phosphate (1)-acyltransferase"/>
    <property type="match status" value="1"/>
</dbReference>
<evidence type="ECO:0000313" key="6">
    <source>
        <dbReference type="EMBL" id="MCK8787167.1"/>
    </source>
</evidence>
<keyword evidence="4" id="KW-1133">Transmembrane helix</keyword>
<feature type="domain" description="Phospholipid/glycerol acyltransferase" evidence="5">
    <location>
        <begin position="76"/>
        <end position="190"/>
    </location>
</feature>
<dbReference type="EMBL" id="JALPRX010000108">
    <property type="protein sequence ID" value="MCK8787167.1"/>
    <property type="molecule type" value="Genomic_DNA"/>
</dbReference>
<dbReference type="PANTHER" id="PTHR10434:SF40">
    <property type="entry name" value="1-ACYL-SN-GLYCEROL-3-PHOSPHATE ACYLTRANSFERASE"/>
    <property type="match status" value="1"/>
</dbReference>
<protein>
    <submittedName>
        <fullName evidence="6">1-acyl-sn-glycerol-3-phosphate acyltransferase</fullName>
    </submittedName>
</protein>
<evidence type="ECO:0000256" key="1">
    <source>
        <dbReference type="ARBA" id="ARBA00005189"/>
    </source>
</evidence>
<keyword evidence="3 6" id="KW-0012">Acyltransferase</keyword>
<evidence type="ECO:0000313" key="7">
    <source>
        <dbReference type="Proteomes" id="UP001139516"/>
    </source>
</evidence>
<evidence type="ECO:0000256" key="2">
    <source>
        <dbReference type="ARBA" id="ARBA00022679"/>
    </source>
</evidence>
<comment type="caution">
    <text evidence="6">The sequence shown here is derived from an EMBL/GenBank/DDBJ whole genome shotgun (WGS) entry which is preliminary data.</text>
</comment>
<dbReference type="InterPro" id="IPR002123">
    <property type="entry name" value="Plipid/glycerol_acylTrfase"/>
</dbReference>
<reference evidence="6" key="1">
    <citation type="submission" date="2022-04" db="EMBL/GenBank/DDBJ databases">
        <title>Roseomonas acroporae sp. nov., isolated from coral Acropora digitifera.</title>
        <authorList>
            <person name="Sun H."/>
        </authorList>
    </citation>
    <scope>NUCLEOTIDE SEQUENCE</scope>
    <source>
        <strain evidence="6">NAR14</strain>
    </source>
</reference>
<feature type="transmembrane region" description="Helical" evidence="4">
    <location>
        <begin position="7"/>
        <end position="29"/>
    </location>
</feature>
<keyword evidence="7" id="KW-1185">Reference proteome</keyword>
<dbReference type="GO" id="GO:0006654">
    <property type="term" value="P:phosphatidic acid biosynthetic process"/>
    <property type="evidence" value="ECO:0007669"/>
    <property type="project" value="TreeGrafter"/>
</dbReference>
<feature type="transmembrane region" description="Helical" evidence="4">
    <location>
        <begin position="35"/>
        <end position="54"/>
    </location>
</feature>
<gene>
    <name evidence="6" type="ORF">M0638_22590</name>
</gene>
<dbReference type="PANTHER" id="PTHR10434">
    <property type="entry name" value="1-ACYL-SN-GLYCEROL-3-PHOSPHATE ACYLTRANSFERASE"/>
    <property type="match status" value="1"/>
</dbReference>
<dbReference type="Pfam" id="PF01553">
    <property type="entry name" value="Acyltransferase"/>
    <property type="match status" value="1"/>
</dbReference>
<keyword evidence="2" id="KW-0808">Transferase</keyword>
<dbReference type="GO" id="GO:0003841">
    <property type="term" value="F:1-acylglycerol-3-phosphate O-acyltransferase activity"/>
    <property type="evidence" value="ECO:0007669"/>
    <property type="project" value="TreeGrafter"/>
</dbReference>
<dbReference type="AlphaFoldDB" id="A0A9X2BVX9"/>
<evidence type="ECO:0000256" key="4">
    <source>
        <dbReference type="SAM" id="Phobius"/>
    </source>
</evidence>
<keyword evidence="4" id="KW-0812">Transmembrane</keyword>
<evidence type="ECO:0000259" key="5">
    <source>
        <dbReference type="SMART" id="SM00563"/>
    </source>
</evidence>
<proteinExistence type="predicted"/>
<accession>A0A9X2BVX9</accession>
<evidence type="ECO:0000256" key="3">
    <source>
        <dbReference type="ARBA" id="ARBA00023315"/>
    </source>
</evidence>
<dbReference type="CDD" id="cd07989">
    <property type="entry name" value="LPLAT_AGPAT-like"/>
    <property type="match status" value="1"/>
</dbReference>
<dbReference type="Proteomes" id="UP001139516">
    <property type="component" value="Unassembled WGS sequence"/>
</dbReference>
<sequence length="251" mass="26851">MTWLRSALFNLLFLGGTALGCLAALPLLLAPRRWFLAYLRAYAGVVLWLLRVVCGIRVRVTGEANLAAARQPGGGALVAAKHQSAFDTVIWLRLLPDAVYVLKQELLRLPVWGRLARHSGMIAVDRSAGAPALRAMVQAARTAVAEGRQVVIFPEGTRTAPGAPPAYQPGVAALAGALGVPVIPVATDSGCFWPRRGFRKRPGTITVAVLPPLPGGLPRAEFMRRLQAAIETESDRLRASVVGNPVENFVE</sequence>